<dbReference type="AlphaFoldDB" id="A0AAN5D5H9"/>
<proteinExistence type="predicted"/>
<organism evidence="1 2">
    <name type="scientific">Pristionchus mayeri</name>
    <dbReference type="NCBI Taxonomy" id="1317129"/>
    <lineage>
        <taxon>Eukaryota</taxon>
        <taxon>Metazoa</taxon>
        <taxon>Ecdysozoa</taxon>
        <taxon>Nematoda</taxon>
        <taxon>Chromadorea</taxon>
        <taxon>Rhabditida</taxon>
        <taxon>Rhabditina</taxon>
        <taxon>Diplogasteromorpha</taxon>
        <taxon>Diplogasteroidea</taxon>
        <taxon>Neodiplogasteridae</taxon>
        <taxon>Pristionchus</taxon>
    </lineage>
</organism>
<name>A0AAN5D5H9_9BILA</name>
<comment type="caution">
    <text evidence="1">The sequence shown here is derived from an EMBL/GenBank/DDBJ whole genome shotgun (WGS) entry which is preliminary data.</text>
</comment>
<feature type="non-terminal residue" evidence="1">
    <location>
        <position position="135"/>
    </location>
</feature>
<accession>A0AAN5D5H9</accession>
<evidence type="ECO:0000313" key="2">
    <source>
        <dbReference type="Proteomes" id="UP001328107"/>
    </source>
</evidence>
<gene>
    <name evidence="1" type="ORF">PMAYCL1PPCAC_26951</name>
</gene>
<feature type="non-terminal residue" evidence="1">
    <location>
        <position position="1"/>
    </location>
</feature>
<keyword evidence="2" id="KW-1185">Reference proteome</keyword>
<evidence type="ECO:0000313" key="1">
    <source>
        <dbReference type="EMBL" id="GMR56756.1"/>
    </source>
</evidence>
<protein>
    <submittedName>
        <fullName evidence="1">Uncharacterized protein</fullName>
    </submittedName>
</protein>
<dbReference type="EMBL" id="BTRK01000006">
    <property type="protein sequence ID" value="GMR56756.1"/>
    <property type="molecule type" value="Genomic_DNA"/>
</dbReference>
<reference evidence="2" key="1">
    <citation type="submission" date="2022-10" db="EMBL/GenBank/DDBJ databases">
        <title>Genome assembly of Pristionchus species.</title>
        <authorList>
            <person name="Yoshida K."/>
            <person name="Sommer R.J."/>
        </authorList>
    </citation>
    <scope>NUCLEOTIDE SEQUENCE [LARGE SCALE GENOMIC DNA]</scope>
    <source>
        <strain evidence="2">RS5460</strain>
    </source>
</reference>
<sequence>YIGTDNGFKSMIMEVLSPPSVKSPFPGKRFKDTPSLAPQKGVVLPFPSLRDYLPVHPITTNCQKRAKYQMITTKAQELDNELGRLLQYLPSDFAHRIEEVVQRRDHLRNEIGEDLKTELESVTKANEDLQSAASR</sequence>
<dbReference type="Proteomes" id="UP001328107">
    <property type="component" value="Unassembled WGS sequence"/>
</dbReference>